<dbReference type="PANTHER" id="PTHR48050">
    <property type="entry name" value="STEROL 3-BETA-GLUCOSYLTRANSFERASE"/>
    <property type="match status" value="1"/>
</dbReference>
<organism evidence="5 6">
    <name type="scientific">Polarella glacialis</name>
    <name type="common">Dinoflagellate</name>
    <dbReference type="NCBI Taxonomy" id="89957"/>
    <lineage>
        <taxon>Eukaryota</taxon>
        <taxon>Sar</taxon>
        <taxon>Alveolata</taxon>
        <taxon>Dinophyceae</taxon>
        <taxon>Suessiales</taxon>
        <taxon>Suessiaceae</taxon>
        <taxon>Polarella</taxon>
    </lineage>
</organism>
<dbReference type="PANTHER" id="PTHR48050:SF11">
    <property type="entry name" value="GLYCOSYLTRANSFERASE"/>
    <property type="match status" value="1"/>
</dbReference>
<dbReference type="Gene3D" id="3.40.50.150">
    <property type="entry name" value="Vaccinia Virus protein VP39"/>
    <property type="match status" value="1"/>
</dbReference>
<evidence type="ECO:0008006" key="7">
    <source>
        <dbReference type="Google" id="ProtNLM"/>
    </source>
</evidence>
<gene>
    <name evidence="5" type="ORF">PGLA2088_LOCUS13540</name>
</gene>
<dbReference type="Pfam" id="PF06722">
    <property type="entry name" value="EryCIII-like_C"/>
    <property type="match status" value="1"/>
</dbReference>
<dbReference type="EMBL" id="CAJNNW010016216">
    <property type="protein sequence ID" value="CAE8658737.1"/>
    <property type="molecule type" value="Genomic_DNA"/>
</dbReference>
<dbReference type="AlphaFoldDB" id="A0A813IRI0"/>
<feature type="domain" description="Erythromycin biosynthesis protein CIII-like C-terminal" evidence="4">
    <location>
        <begin position="382"/>
        <end position="468"/>
    </location>
</feature>
<evidence type="ECO:0000259" key="4">
    <source>
        <dbReference type="Pfam" id="PF06722"/>
    </source>
</evidence>
<proteinExistence type="predicted"/>
<name>A0A813IRI0_POLGL</name>
<dbReference type="InterPro" id="IPR050426">
    <property type="entry name" value="Glycosyltransferase_28"/>
</dbReference>
<keyword evidence="1" id="KW-0808">Transferase</keyword>
<dbReference type="InterPro" id="IPR010610">
    <property type="entry name" value="EryCIII-like_C"/>
</dbReference>
<evidence type="ECO:0000313" key="5">
    <source>
        <dbReference type="EMBL" id="CAE8658737.1"/>
    </source>
</evidence>
<dbReference type="Pfam" id="PF05050">
    <property type="entry name" value="Methyltransf_21"/>
    <property type="match status" value="1"/>
</dbReference>
<protein>
    <recommendedName>
        <fullName evidence="7">Sterol 3-beta-glucosyltransferase</fullName>
    </recommendedName>
</protein>
<evidence type="ECO:0000256" key="1">
    <source>
        <dbReference type="ARBA" id="ARBA00022679"/>
    </source>
</evidence>
<dbReference type="InterPro" id="IPR000014">
    <property type="entry name" value="PAS"/>
</dbReference>
<sequence>MAAPSQPTGGRRRAVFVALGSRGDVQPLALLASALAERGSEDTKLPGDPLIQVALVAHAELETVLRADGALRGGVEFRPLPLPCFLADAAAEDGNKSAADSCAVPCVLDLGGKRREEWVAAVLMSRDADMLVGNLFAMPVVYHLAERLGVPWFCASPSLVPYSAPPGFREGFEMDFPDLYRALCRRDEGLDGESASGSGVLSWRSVEAWLWPIFTENHALLREELLGLPPVPGYDEADQLDLASLRPGHFLLGLHRPLLDDKSLSALPPESEVCGAWLPPDDPAAALPPELESYLADCSGAPPLYVGFGSMGAAGLVPDGQGLLSTIIDAAKWMKRGAVVMAHLVEGVEGPGGGVRKAVFERLPPADGSGLWPGILLCRLNLPHSRLLPHCSAAIHHGGIGTVVACLSAGLPQLVVPLAYDQPFWGQRLQDLGVGESLALEEVSVLSLAKSLQRLLGDDRVRSAARSLGAGLRRNEEGDEEVRPAEGTAAALQLLAGAVSSAATLTRRPRPPKGWPLKPPRQVPLHKGDAAPLVWARCAGEVQYVHSEVAEKACYGDLAALRPGGLVVDAGMNLGLFSLHLAQTCTAQKGEGGLLCLGFEPAAETYSLALRNLRQHGVQVVDHGNSLDGLEPGLLEADGVVVHCFQLALGAEEGEAEFCYLPHLSSNSTMARHRSEKDHLRKSGAFETRLEPFFFAEERVERVRCVRLGDVLSRLGETTSVRLLKVDVEGAEVDVLAGMLTSQWPRIEGLAVEVHSSAALRTVIALLHERLPQGPHASSSGVGGGAARVLAEPQKDLPDHWMLYAGSVPRRSSTGSSAADVADERNECAQRSMRASAARLAPLIGGWSAAGKSCLRVPDIFVPEGSLEGGWFKLLSSLAVRVNKAVSALDDMWLKGLKPERLGAALSFDRSFSAGSCDPSDLQLLKGKLTEPLSPHTRLFTGETMALSELSIWDLSDDEDEDEQEVTDQLPLLQAALDAIAPRSCAVTLSDPYDATTLMVSDGFEALFGFTRCELLGKDELRVLSGDFQQDPLENARLQFALTTGQSTTVRLILRDKFGQPLLTFVHARGVVIGFDMSTGEEQWAILTLYLHASGSVDGMAEDAPEDVMALGEADVRLHQLACRCSFLISDAVQKTHGRPSGGMEAGVFSAEETVAKAFWCPVLSPSRETSHHEYSPLMTSRRQDRRRRTSRI</sequence>
<dbReference type="Gene3D" id="3.30.450.20">
    <property type="entry name" value="PAS domain"/>
    <property type="match status" value="1"/>
</dbReference>
<accession>A0A813IRI0</accession>
<reference evidence="5" key="1">
    <citation type="submission" date="2021-02" db="EMBL/GenBank/DDBJ databases">
        <authorList>
            <person name="Dougan E. K."/>
            <person name="Rhodes N."/>
            <person name="Thang M."/>
            <person name="Chan C."/>
        </authorList>
    </citation>
    <scope>NUCLEOTIDE SEQUENCE</scope>
</reference>
<dbReference type="SUPFAM" id="SSF55785">
    <property type="entry name" value="PYP-like sensor domain (PAS domain)"/>
    <property type="match status" value="1"/>
</dbReference>
<dbReference type="Gene3D" id="3.40.50.2000">
    <property type="entry name" value="Glycogen Phosphorylase B"/>
    <property type="match status" value="2"/>
</dbReference>
<evidence type="ECO:0000313" key="6">
    <source>
        <dbReference type="Proteomes" id="UP000626109"/>
    </source>
</evidence>
<feature type="region of interest" description="Disordered" evidence="2">
    <location>
        <begin position="502"/>
        <end position="523"/>
    </location>
</feature>
<dbReference type="Proteomes" id="UP000626109">
    <property type="component" value="Unassembled WGS sequence"/>
</dbReference>
<dbReference type="SUPFAM" id="SSF53756">
    <property type="entry name" value="UDP-Glycosyltransferase/glycogen phosphorylase"/>
    <property type="match status" value="1"/>
</dbReference>
<dbReference type="CDD" id="cd00130">
    <property type="entry name" value="PAS"/>
    <property type="match status" value="1"/>
</dbReference>
<feature type="domain" description="Methyltransferase FkbM" evidence="3">
    <location>
        <begin position="588"/>
        <end position="757"/>
    </location>
</feature>
<feature type="region of interest" description="Disordered" evidence="2">
    <location>
        <begin position="1167"/>
        <end position="1193"/>
    </location>
</feature>
<dbReference type="GO" id="GO:0016758">
    <property type="term" value="F:hexosyltransferase activity"/>
    <property type="evidence" value="ECO:0007669"/>
    <property type="project" value="UniProtKB-ARBA"/>
</dbReference>
<dbReference type="NCBIfam" id="TIGR01444">
    <property type="entry name" value="fkbM_fam"/>
    <property type="match status" value="1"/>
</dbReference>
<dbReference type="InterPro" id="IPR029063">
    <property type="entry name" value="SAM-dependent_MTases_sf"/>
</dbReference>
<feature type="compositionally biased region" description="Pro residues" evidence="2">
    <location>
        <begin position="512"/>
        <end position="522"/>
    </location>
</feature>
<dbReference type="GO" id="GO:0008194">
    <property type="term" value="F:UDP-glycosyltransferase activity"/>
    <property type="evidence" value="ECO:0007669"/>
    <property type="project" value="InterPro"/>
</dbReference>
<dbReference type="InterPro" id="IPR006342">
    <property type="entry name" value="FkbM_mtfrase"/>
</dbReference>
<dbReference type="InterPro" id="IPR002213">
    <property type="entry name" value="UDP_glucos_trans"/>
</dbReference>
<dbReference type="InterPro" id="IPR035965">
    <property type="entry name" value="PAS-like_dom_sf"/>
</dbReference>
<feature type="compositionally biased region" description="Basic residues" evidence="2">
    <location>
        <begin position="1184"/>
        <end position="1193"/>
    </location>
</feature>
<dbReference type="SUPFAM" id="SSF53335">
    <property type="entry name" value="S-adenosyl-L-methionine-dependent methyltransferases"/>
    <property type="match status" value="1"/>
</dbReference>
<comment type="caution">
    <text evidence="5">The sequence shown here is derived from an EMBL/GenBank/DDBJ whole genome shotgun (WGS) entry which is preliminary data.</text>
</comment>
<dbReference type="CDD" id="cd03784">
    <property type="entry name" value="GT1_Gtf-like"/>
    <property type="match status" value="1"/>
</dbReference>
<evidence type="ECO:0000259" key="3">
    <source>
        <dbReference type="Pfam" id="PF05050"/>
    </source>
</evidence>
<evidence type="ECO:0000256" key="2">
    <source>
        <dbReference type="SAM" id="MobiDB-lite"/>
    </source>
</evidence>